<evidence type="ECO:0000256" key="3">
    <source>
        <dbReference type="ARBA" id="ARBA00022691"/>
    </source>
</evidence>
<dbReference type="AlphaFoldDB" id="A0A0U3MYR0"/>
<gene>
    <name evidence="6" type="ORF">RD2015_585</name>
</gene>
<protein>
    <recommendedName>
        <fullName evidence="1">tRNA-uridine aminocarboxypropyltransferase</fullName>
        <ecNumber evidence="1">2.5.1.25</ecNumber>
    </recommendedName>
</protein>
<keyword evidence="2" id="KW-0808">Transferase</keyword>
<organism evidence="6 7">
    <name type="scientific">Roseateles depolymerans</name>
    <dbReference type="NCBI Taxonomy" id="76731"/>
    <lineage>
        <taxon>Bacteria</taxon>
        <taxon>Pseudomonadati</taxon>
        <taxon>Pseudomonadota</taxon>
        <taxon>Betaproteobacteria</taxon>
        <taxon>Burkholderiales</taxon>
        <taxon>Sphaerotilaceae</taxon>
        <taxon>Roseateles</taxon>
    </lineage>
</organism>
<dbReference type="PANTHER" id="PTHR21392">
    <property type="entry name" value="TRNA-URIDINE AMINOCARBOXYPROPYLTRANSFERASE 2"/>
    <property type="match status" value="1"/>
</dbReference>
<comment type="similarity">
    <text evidence="5">Belongs to the TDD superfamily. DTWD2 family.</text>
</comment>
<dbReference type="Proteomes" id="UP000060699">
    <property type="component" value="Chromosome"/>
</dbReference>
<dbReference type="KEGG" id="rdp:RD2015_585"/>
<evidence type="ECO:0000313" key="6">
    <source>
        <dbReference type="EMBL" id="ALV05083.1"/>
    </source>
</evidence>
<sequence>MRRVLNPVPVLLLQHPQELRQVKNTAGLLHRCLAHVRVEVGERLQAPASTDGMALLYPSTAADPDLPSPRAWPPPGGVQTLVVIDATWRKSRRMLHLNPWLAALPRLSLVATPPSRYAIRRVRGDDQRSTLEACALALAQLEGDDSRYLPLWEAMDAFVTLQQRLLREGRAGRDAGESTSG</sequence>
<accession>A0A0U3MYR0</accession>
<name>A0A0U3MYR0_9BURK</name>
<evidence type="ECO:0000313" key="7">
    <source>
        <dbReference type="Proteomes" id="UP000060699"/>
    </source>
</evidence>
<proteinExistence type="inferred from homology"/>
<reference evidence="6 7" key="1">
    <citation type="submission" date="2015-12" db="EMBL/GenBank/DDBJ databases">
        <title>Complete genome of Roseateles depolymerans KCTC 42856.</title>
        <authorList>
            <person name="Kim K.M."/>
        </authorList>
    </citation>
    <scope>NUCLEOTIDE SEQUENCE [LARGE SCALE GENOMIC DNA]</scope>
    <source>
        <strain evidence="6 7">KCTC 42856</strain>
    </source>
</reference>
<keyword evidence="7" id="KW-1185">Reference proteome</keyword>
<evidence type="ECO:0000256" key="5">
    <source>
        <dbReference type="ARBA" id="ARBA00034489"/>
    </source>
</evidence>
<evidence type="ECO:0000256" key="2">
    <source>
        <dbReference type="ARBA" id="ARBA00022679"/>
    </source>
</evidence>
<dbReference type="PANTHER" id="PTHR21392:SF0">
    <property type="entry name" value="TRNA-URIDINE AMINOCARBOXYPROPYLTRANSFERASE 2"/>
    <property type="match status" value="1"/>
</dbReference>
<dbReference type="SMART" id="SM01144">
    <property type="entry name" value="DTW"/>
    <property type="match status" value="1"/>
</dbReference>
<dbReference type="GO" id="GO:0008033">
    <property type="term" value="P:tRNA processing"/>
    <property type="evidence" value="ECO:0007669"/>
    <property type="project" value="UniProtKB-KW"/>
</dbReference>
<dbReference type="EC" id="2.5.1.25" evidence="1"/>
<dbReference type="EMBL" id="CP013729">
    <property type="protein sequence ID" value="ALV05083.1"/>
    <property type="molecule type" value="Genomic_DNA"/>
</dbReference>
<dbReference type="Pfam" id="PF03942">
    <property type="entry name" value="DTW"/>
    <property type="match status" value="1"/>
</dbReference>
<dbReference type="InterPro" id="IPR039262">
    <property type="entry name" value="DTWD2/TAPT"/>
</dbReference>
<evidence type="ECO:0000256" key="4">
    <source>
        <dbReference type="ARBA" id="ARBA00022694"/>
    </source>
</evidence>
<evidence type="ECO:0000256" key="1">
    <source>
        <dbReference type="ARBA" id="ARBA00012386"/>
    </source>
</evidence>
<keyword evidence="4" id="KW-0819">tRNA processing</keyword>
<dbReference type="STRING" id="76731.RD2015_585"/>
<dbReference type="PATRIC" id="fig|76731.3.peg.595"/>
<keyword evidence="3" id="KW-0949">S-adenosyl-L-methionine</keyword>
<dbReference type="GO" id="GO:0016432">
    <property type="term" value="F:tRNA-uridine aminocarboxypropyltransferase activity"/>
    <property type="evidence" value="ECO:0007669"/>
    <property type="project" value="UniProtKB-EC"/>
</dbReference>
<dbReference type="InterPro" id="IPR005636">
    <property type="entry name" value="DTW"/>
</dbReference>